<reference evidence="9" key="1">
    <citation type="journal article" date="2023" name="Insect Mol. Biol.">
        <title>Genome sequencing provides insights into the evolution of gene families encoding plant cell wall-degrading enzymes in longhorned beetles.</title>
        <authorList>
            <person name="Shin N.R."/>
            <person name="Okamura Y."/>
            <person name="Kirsch R."/>
            <person name="Pauchet Y."/>
        </authorList>
    </citation>
    <scope>NUCLEOTIDE SEQUENCE</scope>
    <source>
        <strain evidence="9">AMC_N1</strain>
    </source>
</reference>
<gene>
    <name evidence="9" type="ORF">NQ318_016922</name>
</gene>
<dbReference type="GO" id="GO:0030170">
    <property type="term" value="F:pyridoxal phosphate binding"/>
    <property type="evidence" value="ECO:0007669"/>
    <property type="project" value="InterPro"/>
</dbReference>
<keyword evidence="10" id="KW-1185">Reference proteome</keyword>
<accession>A0AAV8X4T2</accession>
<evidence type="ECO:0000256" key="6">
    <source>
        <dbReference type="ARBA" id="ARBA00023192"/>
    </source>
</evidence>
<evidence type="ECO:0000256" key="4">
    <source>
        <dbReference type="ARBA" id="ARBA00012085"/>
    </source>
</evidence>
<dbReference type="GO" id="GO:0016846">
    <property type="term" value="F:carbon-sulfur lyase activity"/>
    <property type="evidence" value="ECO:0007669"/>
    <property type="project" value="TreeGrafter"/>
</dbReference>
<dbReference type="Pfam" id="PF01053">
    <property type="entry name" value="Cys_Met_Meta_PP"/>
    <property type="match status" value="2"/>
</dbReference>
<organism evidence="9 10">
    <name type="scientific">Aromia moschata</name>
    <dbReference type="NCBI Taxonomy" id="1265417"/>
    <lineage>
        <taxon>Eukaryota</taxon>
        <taxon>Metazoa</taxon>
        <taxon>Ecdysozoa</taxon>
        <taxon>Arthropoda</taxon>
        <taxon>Hexapoda</taxon>
        <taxon>Insecta</taxon>
        <taxon>Pterygota</taxon>
        <taxon>Neoptera</taxon>
        <taxon>Endopterygota</taxon>
        <taxon>Coleoptera</taxon>
        <taxon>Polyphaga</taxon>
        <taxon>Cucujiformia</taxon>
        <taxon>Chrysomeloidea</taxon>
        <taxon>Cerambycidae</taxon>
        <taxon>Cerambycinae</taxon>
        <taxon>Callichromatini</taxon>
        <taxon>Aromia</taxon>
    </lineage>
</organism>
<protein>
    <recommendedName>
        <fullName evidence="4">cystathionine gamma-lyase</fullName>
        <ecNumber evidence="4">4.4.1.1</ecNumber>
    </recommendedName>
    <alternativeName>
        <fullName evidence="7">Gamma-cystathionase</fullName>
    </alternativeName>
</protein>
<evidence type="ECO:0000313" key="10">
    <source>
        <dbReference type="Proteomes" id="UP001162162"/>
    </source>
</evidence>
<comment type="cofactor">
    <cofactor evidence="1 8">
        <name>pyridoxal 5'-phosphate</name>
        <dbReference type="ChEBI" id="CHEBI:597326"/>
    </cofactor>
</comment>
<proteinExistence type="inferred from homology"/>
<comment type="similarity">
    <text evidence="3 8">Belongs to the trans-sulfuration enzymes family.</text>
</comment>
<dbReference type="EC" id="4.4.1.1" evidence="4"/>
<evidence type="ECO:0000256" key="1">
    <source>
        <dbReference type="ARBA" id="ARBA00001933"/>
    </source>
</evidence>
<dbReference type="InterPro" id="IPR015422">
    <property type="entry name" value="PyrdxlP-dep_Trfase_small"/>
</dbReference>
<dbReference type="PANTHER" id="PTHR11808">
    <property type="entry name" value="TRANS-SULFURATION ENZYME FAMILY MEMBER"/>
    <property type="match status" value="1"/>
</dbReference>
<keyword evidence="5 8" id="KW-0663">Pyridoxal phosphate</keyword>
<dbReference type="Proteomes" id="UP001162162">
    <property type="component" value="Unassembled WGS sequence"/>
</dbReference>
<dbReference type="GO" id="GO:0019346">
    <property type="term" value="P:transsulfuration"/>
    <property type="evidence" value="ECO:0007669"/>
    <property type="project" value="InterPro"/>
</dbReference>
<evidence type="ECO:0000313" key="9">
    <source>
        <dbReference type="EMBL" id="KAJ8933986.1"/>
    </source>
</evidence>
<keyword evidence="6" id="KW-0198">Cysteine biosynthesis</keyword>
<dbReference type="Gene3D" id="3.40.640.10">
    <property type="entry name" value="Type I PLP-dependent aspartate aminotransferase-like (Major domain)"/>
    <property type="match status" value="1"/>
</dbReference>
<evidence type="ECO:0000256" key="3">
    <source>
        <dbReference type="ARBA" id="ARBA00009077"/>
    </source>
</evidence>
<dbReference type="Gene3D" id="3.90.1150.10">
    <property type="entry name" value="Aspartate Aminotransferase, domain 1"/>
    <property type="match status" value="2"/>
</dbReference>
<dbReference type="AlphaFoldDB" id="A0AAV8X4T2"/>
<evidence type="ECO:0000256" key="5">
    <source>
        <dbReference type="ARBA" id="ARBA00022898"/>
    </source>
</evidence>
<sequence>MIFSKEELIDMKDNELAVLMALIWTENPTNPKLKVIDMCRTVEIGRKHCLWTVVDNSILTPYLQRPLDFGIDLVVHSLSKYMNGHSDVIMGAVCTNRDDLYENLKYIQTHIGHVPSPFDCSQILRSLKTLPCRLRRHQQSSLKVAKYLMNHPKIEEVIHPGLPTHSHHELFKSQTSGHSGVISFYLKGGLDETMKFLDNLTLVTQALSMGGYESLIEIPYVTQFIHDVAEFKYDKSTFCVLFYPYIRLTSRILCSHSTVPKYLQEILKLNTNFLRMSVGLEDVDDIIKDLDQALEKVP</sequence>
<keyword evidence="6" id="KW-0028">Amino-acid biosynthesis</keyword>
<dbReference type="InterPro" id="IPR015421">
    <property type="entry name" value="PyrdxlP-dep_Trfase_major"/>
</dbReference>
<dbReference type="InterPro" id="IPR015424">
    <property type="entry name" value="PyrdxlP-dep_Trfase"/>
</dbReference>
<evidence type="ECO:0000256" key="8">
    <source>
        <dbReference type="RuleBase" id="RU362118"/>
    </source>
</evidence>
<dbReference type="EMBL" id="JAPWTK010001130">
    <property type="protein sequence ID" value="KAJ8933986.1"/>
    <property type="molecule type" value="Genomic_DNA"/>
</dbReference>
<comment type="caution">
    <text evidence="9">The sequence shown here is derived from an EMBL/GenBank/DDBJ whole genome shotgun (WGS) entry which is preliminary data.</text>
</comment>
<dbReference type="InterPro" id="IPR000277">
    <property type="entry name" value="Cys/Met-Metab_PyrdxlP-dep_enz"/>
</dbReference>
<dbReference type="GO" id="GO:0005737">
    <property type="term" value="C:cytoplasm"/>
    <property type="evidence" value="ECO:0007669"/>
    <property type="project" value="TreeGrafter"/>
</dbReference>
<evidence type="ECO:0000256" key="7">
    <source>
        <dbReference type="ARBA" id="ARBA00029853"/>
    </source>
</evidence>
<evidence type="ECO:0000256" key="2">
    <source>
        <dbReference type="ARBA" id="ARBA00005038"/>
    </source>
</evidence>
<dbReference type="PANTHER" id="PTHR11808:SF15">
    <property type="entry name" value="CYSTATHIONINE GAMMA-LYASE"/>
    <property type="match status" value="1"/>
</dbReference>
<name>A0AAV8X4T2_9CUCU</name>
<dbReference type="SUPFAM" id="SSF53383">
    <property type="entry name" value="PLP-dependent transferases"/>
    <property type="match status" value="2"/>
</dbReference>
<comment type="pathway">
    <text evidence="2">Amino-acid biosynthesis; L-cysteine biosynthesis; L-cysteine from L-homocysteine and L-serine: step 2/2.</text>
</comment>